<dbReference type="AlphaFoldDB" id="A0A1P8UEA2"/>
<keyword evidence="5" id="KW-1185">Reference proteome</keyword>
<feature type="active site" description="Proton acceptor" evidence="1">
    <location>
        <position position="87"/>
    </location>
</feature>
<dbReference type="Pfam" id="PF01712">
    <property type="entry name" value="dNK"/>
    <property type="match status" value="1"/>
</dbReference>
<dbReference type="KEGG" id="afy:BW247_02855"/>
<dbReference type="Proteomes" id="UP000243807">
    <property type="component" value="Chromosome"/>
</dbReference>
<dbReference type="PANTHER" id="PTHR10513:SF46">
    <property type="entry name" value="DEOXYGUANOSINE KINASE"/>
    <property type="match status" value="1"/>
</dbReference>
<keyword evidence="2" id="KW-0547">Nucleotide-binding</keyword>
<dbReference type="RefSeq" id="WP_076835608.1">
    <property type="nucleotide sequence ID" value="NZ_CP019434.1"/>
</dbReference>
<evidence type="ECO:0000313" key="4">
    <source>
        <dbReference type="EMBL" id="APZ42163.1"/>
    </source>
</evidence>
<sequence length="216" mass="24971">MAESLPSHIAVEGPIGVGKTTLVHRLAVDFDAELFLEQPEENPFLERFYADPRRAALPTQLSFLMGRVRQIQTLRQNDLFAPVRVADFMLEKDRLFAEATLEADELALYEQVYDNLTIDAPRPELVVYLQAPVDVLRTRIARRDRHYERGIDPAYLARLCERYAHFFHHYDASPLLIVNASEIDIVNNEQDYQALVREIRAAPNGRRYFNPLPFSM</sequence>
<gene>
    <name evidence="4" type="ORF">BW247_02855</name>
</gene>
<dbReference type="GO" id="GO:0005524">
    <property type="term" value="F:ATP binding"/>
    <property type="evidence" value="ECO:0007669"/>
    <property type="project" value="UniProtKB-KW"/>
</dbReference>
<dbReference type="SUPFAM" id="SSF52540">
    <property type="entry name" value="P-loop containing nucleoside triphosphate hydrolases"/>
    <property type="match status" value="1"/>
</dbReference>
<accession>A0A1P8UEA2</accession>
<feature type="binding site" evidence="2">
    <location>
        <begin position="13"/>
        <end position="21"/>
    </location>
    <ligand>
        <name>ATP</name>
        <dbReference type="ChEBI" id="CHEBI:30616"/>
    </ligand>
</feature>
<dbReference type="PIRSF" id="PIRSF000705">
    <property type="entry name" value="DNK"/>
    <property type="match status" value="1"/>
</dbReference>
<evidence type="ECO:0000259" key="3">
    <source>
        <dbReference type="Pfam" id="PF01712"/>
    </source>
</evidence>
<dbReference type="InterPro" id="IPR027417">
    <property type="entry name" value="P-loop_NTPase"/>
</dbReference>
<proteinExistence type="predicted"/>
<dbReference type="GO" id="GO:0019136">
    <property type="term" value="F:deoxynucleoside kinase activity"/>
    <property type="evidence" value="ECO:0007669"/>
    <property type="project" value="InterPro"/>
</dbReference>
<name>A0A1P8UEA2_9GAMM</name>
<keyword evidence="4" id="KW-0808">Transferase</keyword>
<dbReference type="CDD" id="cd01673">
    <property type="entry name" value="dNK"/>
    <property type="match status" value="1"/>
</dbReference>
<dbReference type="GO" id="GO:0005737">
    <property type="term" value="C:cytoplasm"/>
    <property type="evidence" value="ECO:0007669"/>
    <property type="project" value="TreeGrafter"/>
</dbReference>
<protein>
    <submittedName>
        <fullName evidence="4">Deoxynucleoside kinase</fullName>
    </submittedName>
</protein>
<reference evidence="4 5" key="1">
    <citation type="submission" date="2017-01" db="EMBL/GenBank/DDBJ databases">
        <title>Draft sequence of Acidihalobacter ferrooxidans strain DSM 14175 (strain V8).</title>
        <authorList>
            <person name="Khaleque H.N."/>
            <person name="Ramsay J.P."/>
            <person name="Murphy R.J.T."/>
            <person name="Kaksonen A.H."/>
            <person name="Boxall N.J."/>
            <person name="Watkin E.L.J."/>
        </authorList>
    </citation>
    <scope>NUCLEOTIDE SEQUENCE [LARGE SCALE GENOMIC DNA]</scope>
    <source>
        <strain evidence="4 5">V8</strain>
    </source>
</reference>
<feature type="domain" description="Deoxynucleoside kinase" evidence="3">
    <location>
        <begin position="9"/>
        <end position="200"/>
    </location>
</feature>
<keyword evidence="4" id="KW-0418">Kinase</keyword>
<evidence type="ECO:0000256" key="2">
    <source>
        <dbReference type="PIRSR" id="PIRSR000705-3"/>
    </source>
</evidence>
<keyword evidence="2" id="KW-0067">ATP-binding</keyword>
<dbReference type="InterPro" id="IPR050566">
    <property type="entry name" value="Deoxyribonucleoside_kinase"/>
</dbReference>
<dbReference type="STRING" id="1765967.BW247_02855"/>
<evidence type="ECO:0000256" key="1">
    <source>
        <dbReference type="PIRSR" id="PIRSR000705-1"/>
    </source>
</evidence>
<dbReference type="PANTHER" id="PTHR10513">
    <property type="entry name" value="DEOXYNUCLEOSIDE KINASE"/>
    <property type="match status" value="1"/>
</dbReference>
<dbReference type="InterPro" id="IPR031314">
    <property type="entry name" value="DNK_dom"/>
</dbReference>
<dbReference type="OrthoDB" id="9776634at2"/>
<organism evidence="4 5">
    <name type="scientific">Acidihalobacter ferrooxydans</name>
    <dbReference type="NCBI Taxonomy" id="1765967"/>
    <lineage>
        <taxon>Bacteria</taxon>
        <taxon>Pseudomonadati</taxon>
        <taxon>Pseudomonadota</taxon>
        <taxon>Gammaproteobacteria</taxon>
        <taxon>Chromatiales</taxon>
        <taxon>Ectothiorhodospiraceae</taxon>
        <taxon>Acidihalobacter</taxon>
    </lineage>
</organism>
<dbReference type="EMBL" id="CP019434">
    <property type="protein sequence ID" value="APZ42163.1"/>
    <property type="molecule type" value="Genomic_DNA"/>
</dbReference>
<dbReference type="Gene3D" id="3.40.50.300">
    <property type="entry name" value="P-loop containing nucleotide triphosphate hydrolases"/>
    <property type="match status" value="1"/>
</dbReference>
<dbReference type="InterPro" id="IPR002624">
    <property type="entry name" value="DCK/DGK"/>
</dbReference>
<evidence type="ECO:0000313" key="5">
    <source>
        <dbReference type="Proteomes" id="UP000243807"/>
    </source>
</evidence>
<feature type="binding site" evidence="2">
    <location>
        <begin position="139"/>
        <end position="143"/>
    </location>
    <ligand>
        <name>ATP</name>
        <dbReference type="ChEBI" id="CHEBI:30616"/>
    </ligand>
</feature>